<sequence length="110" mass="12716">MFDHEFWVGYDVDYWALIPGDQGTRLTARAPVAWPSPFWINRSMPSRTGDIVTERRRRHLDELGIARALEVRLNVAEGTVVDHLIDQAVAHIRRIRDDLSVHPEMGTLTW</sequence>
<comment type="caution">
    <text evidence="1">The sequence shown here is derived from an EMBL/GenBank/DDBJ whole genome shotgun (WGS) entry which is preliminary data.</text>
</comment>
<dbReference type="EMBL" id="QLMJ01000020">
    <property type="protein sequence ID" value="RAK28358.1"/>
    <property type="molecule type" value="Genomic_DNA"/>
</dbReference>
<accession>A0A327Z2W0</accession>
<evidence type="ECO:0000313" key="1">
    <source>
        <dbReference type="EMBL" id="RAK28358.1"/>
    </source>
</evidence>
<reference evidence="1 2" key="1">
    <citation type="submission" date="2018-06" db="EMBL/GenBank/DDBJ databases">
        <title>Genomic Encyclopedia of Type Strains, Phase III (KMG-III): the genomes of soil and plant-associated and newly described type strains.</title>
        <authorList>
            <person name="Whitman W."/>
        </authorList>
    </citation>
    <scope>NUCLEOTIDE SEQUENCE [LARGE SCALE GENOMIC DNA]</scope>
    <source>
        <strain evidence="1 2">CGMCC 4.7090</strain>
    </source>
</reference>
<name>A0A327Z2W0_9ACTN</name>
<gene>
    <name evidence="1" type="ORF">B0I29_120126</name>
</gene>
<organism evidence="1 2">
    <name type="scientific">Actinoplanes lutulentus</name>
    <dbReference type="NCBI Taxonomy" id="1287878"/>
    <lineage>
        <taxon>Bacteria</taxon>
        <taxon>Bacillati</taxon>
        <taxon>Actinomycetota</taxon>
        <taxon>Actinomycetes</taxon>
        <taxon>Micromonosporales</taxon>
        <taxon>Micromonosporaceae</taxon>
        <taxon>Actinoplanes</taxon>
    </lineage>
</organism>
<evidence type="ECO:0000313" key="2">
    <source>
        <dbReference type="Proteomes" id="UP000249341"/>
    </source>
</evidence>
<dbReference type="Proteomes" id="UP000249341">
    <property type="component" value="Unassembled WGS sequence"/>
</dbReference>
<proteinExistence type="predicted"/>
<protein>
    <submittedName>
        <fullName evidence="1">Uncharacterized protein</fullName>
    </submittedName>
</protein>
<dbReference type="AlphaFoldDB" id="A0A327Z2W0"/>
<keyword evidence="2" id="KW-1185">Reference proteome</keyword>